<dbReference type="AlphaFoldDB" id="A0A060W866"/>
<evidence type="ECO:0000313" key="5">
    <source>
        <dbReference type="Proteomes" id="UP000193380"/>
    </source>
</evidence>
<name>A0A060W866_ONCMY</name>
<evidence type="ECO:0000256" key="2">
    <source>
        <dbReference type="ARBA" id="ARBA00023122"/>
    </source>
</evidence>
<evidence type="ECO:0000256" key="3">
    <source>
        <dbReference type="SAM" id="MobiDB-lite"/>
    </source>
</evidence>
<feature type="compositionally biased region" description="Basic residues" evidence="3">
    <location>
        <begin position="1"/>
        <end position="13"/>
    </location>
</feature>
<dbReference type="GO" id="GO:0005737">
    <property type="term" value="C:cytoplasm"/>
    <property type="evidence" value="ECO:0007669"/>
    <property type="project" value="TreeGrafter"/>
</dbReference>
<dbReference type="PANTHER" id="PTHR13780">
    <property type="entry name" value="AMP-ACTIVATED PROTEIN KINASE, GAMMA REGULATORY SUBUNIT"/>
    <property type="match status" value="1"/>
</dbReference>
<proteinExistence type="predicted"/>
<dbReference type="GO" id="GO:0019901">
    <property type="term" value="F:protein kinase binding"/>
    <property type="evidence" value="ECO:0007669"/>
    <property type="project" value="TreeGrafter"/>
</dbReference>
<protein>
    <recommendedName>
        <fullName evidence="6">CBS domain-containing protein</fullName>
    </recommendedName>
</protein>
<evidence type="ECO:0000313" key="4">
    <source>
        <dbReference type="EMBL" id="CDQ63292.1"/>
    </source>
</evidence>
<dbReference type="GO" id="GO:0016208">
    <property type="term" value="F:AMP binding"/>
    <property type="evidence" value="ECO:0007669"/>
    <property type="project" value="TreeGrafter"/>
</dbReference>
<dbReference type="SUPFAM" id="SSF54631">
    <property type="entry name" value="CBS-domain pair"/>
    <property type="match status" value="1"/>
</dbReference>
<dbReference type="GO" id="GO:0031588">
    <property type="term" value="C:nucleotide-activated protein kinase complex"/>
    <property type="evidence" value="ECO:0007669"/>
    <property type="project" value="TreeGrafter"/>
</dbReference>
<dbReference type="InterPro" id="IPR046342">
    <property type="entry name" value="CBS_dom_sf"/>
</dbReference>
<feature type="compositionally biased region" description="Basic and acidic residues" evidence="3">
    <location>
        <begin position="60"/>
        <end position="71"/>
    </location>
</feature>
<dbReference type="EMBL" id="FR904436">
    <property type="protein sequence ID" value="CDQ63292.1"/>
    <property type="molecule type" value="Genomic_DNA"/>
</dbReference>
<dbReference type="GO" id="GO:0019887">
    <property type="term" value="F:protein kinase regulator activity"/>
    <property type="evidence" value="ECO:0007669"/>
    <property type="project" value="TreeGrafter"/>
</dbReference>
<feature type="compositionally biased region" description="Polar residues" evidence="3">
    <location>
        <begin position="73"/>
        <end position="83"/>
    </location>
</feature>
<dbReference type="InterPro" id="IPR050511">
    <property type="entry name" value="AMPK_gamma/SDS23_families"/>
</dbReference>
<keyword evidence="2" id="KW-0129">CBS domain</keyword>
<feature type="region of interest" description="Disordered" evidence="3">
    <location>
        <begin position="1"/>
        <end position="83"/>
    </location>
</feature>
<dbReference type="PANTHER" id="PTHR13780:SF122">
    <property type="entry name" value="5'-AMP-ACTIVATED PROTEIN KINASE SUBUNIT GAMMA-2"/>
    <property type="match status" value="1"/>
</dbReference>
<dbReference type="Proteomes" id="UP000193380">
    <property type="component" value="Unassembled WGS sequence"/>
</dbReference>
<organism evidence="4 5">
    <name type="scientific">Oncorhynchus mykiss</name>
    <name type="common">Rainbow trout</name>
    <name type="synonym">Salmo gairdneri</name>
    <dbReference type="NCBI Taxonomy" id="8022"/>
    <lineage>
        <taxon>Eukaryota</taxon>
        <taxon>Metazoa</taxon>
        <taxon>Chordata</taxon>
        <taxon>Craniata</taxon>
        <taxon>Vertebrata</taxon>
        <taxon>Euteleostomi</taxon>
        <taxon>Actinopterygii</taxon>
        <taxon>Neopterygii</taxon>
        <taxon>Teleostei</taxon>
        <taxon>Protacanthopterygii</taxon>
        <taxon>Salmoniformes</taxon>
        <taxon>Salmonidae</taxon>
        <taxon>Salmoninae</taxon>
        <taxon>Oncorhynchus</taxon>
    </lineage>
</organism>
<reference evidence="4" key="1">
    <citation type="journal article" date="2014" name="Nat. Commun.">
        <title>The rainbow trout genome provides novel insights into evolution after whole-genome duplication in vertebrates.</title>
        <authorList>
            <person name="Berthelot C."/>
            <person name="Brunet F."/>
            <person name="Chalopin D."/>
            <person name="Juanchich A."/>
            <person name="Bernard M."/>
            <person name="Noel B."/>
            <person name="Bento P."/>
            <person name="Da Silva C."/>
            <person name="Labadie K."/>
            <person name="Alberti A."/>
            <person name="Aury J.M."/>
            <person name="Louis A."/>
            <person name="Dehais P."/>
            <person name="Bardou P."/>
            <person name="Montfort J."/>
            <person name="Klopp C."/>
            <person name="Cabau C."/>
            <person name="Gaspin C."/>
            <person name="Thorgaard G.H."/>
            <person name="Boussaha M."/>
            <person name="Quillet E."/>
            <person name="Guyomard R."/>
            <person name="Galiana D."/>
            <person name="Bobe J."/>
            <person name="Volff J.N."/>
            <person name="Genet C."/>
            <person name="Wincker P."/>
            <person name="Jaillon O."/>
            <person name="Roest Crollius H."/>
            <person name="Guiguen Y."/>
        </authorList>
    </citation>
    <scope>NUCLEOTIDE SEQUENCE [LARGE SCALE GENOMIC DNA]</scope>
</reference>
<evidence type="ECO:0008006" key="6">
    <source>
        <dbReference type="Google" id="ProtNLM"/>
    </source>
</evidence>
<keyword evidence="1" id="KW-0677">Repeat</keyword>
<gene>
    <name evidence="4" type="ORF">GSONMT00068827001</name>
</gene>
<sequence length="213" mass="24077">MKRFGSLRASKKKKEPDRRTGRRQSEPHGLLRNTSGISSPPSTPPTQSVKQPPAFLLEAYRSEPERPEARMRSYSSPPDTGQRFSLPCIKPPMTPSAPIATSQSQPVDSLVETMLKKLELEDEAVEESERDIYMRFMKSHKCYDIVPTSSKLVVFDTTLQVKKAFFALVANGVRAAPLWETKKQSFVGKWEMSLLYHSSLPSLTFHFSTLEVD</sequence>
<dbReference type="Gene3D" id="3.10.580.10">
    <property type="entry name" value="CBS-domain"/>
    <property type="match status" value="1"/>
</dbReference>
<dbReference type="GO" id="GO:0005634">
    <property type="term" value="C:nucleus"/>
    <property type="evidence" value="ECO:0007669"/>
    <property type="project" value="TreeGrafter"/>
</dbReference>
<dbReference type="PaxDb" id="8022-A0A060W866"/>
<accession>A0A060W866</accession>
<dbReference type="STRING" id="8022.A0A060W866"/>
<feature type="compositionally biased region" description="Basic and acidic residues" evidence="3">
    <location>
        <begin position="14"/>
        <end position="26"/>
    </location>
</feature>
<reference evidence="4" key="2">
    <citation type="submission" date="2014-03" db="EMBL/GenBank/DDBJ databases">
        <authorList>
            <person name="Genoscope - CEA"/>
        </authorList>
    </citation>
    <scope>NUCLEOTIDE SEQUENCE</scope>
</reference>
<evidence type="ECO:0000256" key="1">
    <source>
        <dbReference type="ARBA" id="ARBA00022737"/>
    </source>
</evidence>